<dbReference type="InterPro" id="IPR024752">
    <property type="entry name" value="Myb/SANT-like_dom"/>
</dbReference>
<feature type="domain" description="Myb/SANT-like" evidence="1">
    <location>
        <begin position="56"/>
        <end position="118"/>
    </location>
</feature>
<evidence type="ECO:0000313" key="2">
    <source>
        <dbReference type="EMBL" id="KAB1216561.1"/>
    </source>
</evidence>
<dbReference type="Pfam" id="PF12776">
    <property type="entry name" value="Myb_DNA-bind_3"/>
    <property type="match status" value="1"/>
</dbReference>
<comment type="caution">
    <text evidence="2">The sequence shown here is derived from an EMBL/GenBank/DDBJ whole genome shotgun (WGS) entry which is preliminary data.</text>
</comment>
<gene>
    <name evidence="2" type="ORF">CJ030_MR4G002199</name>
</gene>
<name>A0A6A1VUF6_9ROSI</name>
<dbReference type="InterPro" id="IPR045026">
    <property type="entry name" value="LIMYB"/>
</dbReference>
<dbReference type="OrthoDB" id="686198at2759"/>
<evidence type="ECO:0000313" key="3">
    <source>
        <dbReference type="Proteomes" id="UP000516437"/>
    </source>
</evidence>
<protein>
    <recommendedName>
        <fullName evidence="1">Myb/SANT-like domain-containing protein</fullName>
    </recommendedName>
</protein>
<dbReference type="PANTHER" id="PTHR47584:SF14">
    <property type="entry name" value="L10-INTERACTING MYB DOMAIN-CONTAINING PROTEIN-LIKE"/>
    <property type="match status" value="1"/>
</dbReference>
<organism evidence="2 3">
    <name type="scientific">Morella rubra</name>
    <name type="common">Chinese bayberry</name>
    <dbReference type="NCBI Taxonomy" id="262757"/>
    <lineage>
        <taxon>Eukaryota</taxon>
        <taxon>Viridiplantae</taxon>
        <taxon>Streptophyta</taxon>
        <taxon>Embryophyta</taxon>
        <taxon>Tracheophyta</taxon>
        <taxon>Spermatophyta</taxon>
        <taxon>Magnoliopsida</taxon>
        <taxon>eudicotyledons</taxon>
        <taxon>Gunneridae</taxon>
        <taxon>Pentapetalae</taxon>
        <taxon>rosids</taxon>
        <taxon>fabids</taxon>
        <taxon>Fagales</taxon>
        <taxon>Myricaceae</taxon>
        <taxon>Morella</taxon>
    </lineage>
</organism>
<dbReference type="AlphaFoldDB" id="A0A6A1VUF6"/>
<reference evidence="2 3" key="1">
    <citation type="journal article" date="2019" name="Plant Biotechnol. J.">
        <title>The red bayberry genome and genetic basis of sex determination.</title>
        <authorList>
            <person name="Jia H.M."/>
            <person name="Jia H.J."/>
            <person name="Cai Q.L."/>
            <person name="Wang Y."/>
            <person name="Zhao H.B."/>
            <person name="Yang W.F."/>
            <person name="Wang G.Y."/>
            <person name="Li Y.H."/>
            <person name="Zhan D.L."/>
            <person name="Shen Y.T."/>
            <person name="Niu Q.F."/>
            <person name="Chang L."/>
            <person name="Qiu J."/>
            <person name="Zhao L."/>
            <person name="Xie H.B."/>
            <person name="Fu W.Y."/>
            <person name="Jin J."/>
            <person name="Li X.W."/>
            <person name="Jiao Y."/>
            <person name="Zhou C.C."/>
            <person name="Tu T."/>
            <person name="Chai C.Y."/>
            <person name="Gao J.L."/>
            <person name="Fan L.J."/>
            <person name="van de Weg E."/>
            <person name="Wang J.Y."/>
            <person name="Gao Z.S."/>
        </authorList>
    </citation>
    <scope>NUCLEOTIDE SEQUENCE [LARGE SCALE GENOMIC DNA]</scope>
    <source>
        <tissue evidence="2">Leaves</tissue>
    </source>
</reference>
<dbReference type="Proteomes" id="UP000516437">
    <property type="component" value="Chromosome 4"/>
</dbReference>
<dbReference type="PANTHER" id="PTHR47584">
    <property type="match status" value="1"/>
</dbReference>
<accession>A0A6A1VUF6</accession>
<dbReference type="EMBL" id="RXIC02000022">
    <property type="protein sequence ID" value="KAB1216561.1"/>
    <property type="molecule type" value="Genomic_DNA"/>
</dbReference>
<keyword evidence="3" id="KW-1185">Reference proteome</keyword>
<sequence>MSLYNPLMKLRVFVFGIQRTLAAFHRQPQDLKFSSPKMADEDETKRISSWPVRNTKILVNVLADEANHAYTVAQVQGKFNHLCAKHREFSTLFRDQSGFGWNSETNTMTTSEEAWQKHLNKHPKTKVFRNNGYKDYSLLGLIYNNSMATGGPAHGSSHDPGDTNAEEAAEKQMDSGIHVDNGGGERTDINMDCYQPDEAIRRSISGNIGVVTGQARKARKKKGTQALLMSETFQAMTEHCRVRTQHTLAKMETSHPSMEGSSRAHRNLQVEEQGTVWECLEILQKYGSAETHGQKYLDAAERFQSESWREAFLVLPE</sequence>
<proteinExistence type="predicted"/>
<evidence type="ECO:0000259" key="1">
    <source>
        <dbReference type="Pfam" id="PF12776"/>
    </source>
</evidence>